<dbReference type="PANTHER" id="PTHR20858:SF17">
    <property type="entry name" value="HYDROXYMETHYLPYRIMIDINE_PHOSPHOMETHYLPYRIMIDINE KINASE THI20-RELATED"/>
    <property type="match status" value="1"/>
</dbReference>
<name>A0A9X4QLU5_9BACL</name>
<dbReference type="NCBIfam" id="TIGR00097">
    <property type="entry name" value="HMP-P_kinase"/>
    <property type="match status" value="1"/>
</dbReference>
<evidence type="ECO:0000256" key="14">
    <source>
        <dbReference type="ARBA" id="ARBA00042102"/>
    </source>
</evidence>
<dbReference type="GO" id="GO:0005829">
    <property type="term" value="C:cytosol"/>
    <property type="evidence" value="ECO:0007669"/>
    <property type="project" value="TreeGrafter"/>
</dbReference>
<protein>
    <recommendedName>
        <fullName evidence="7">Hydroxymethylpyrimidine/phosphomethylpyrimidine kinase</fullName>
        <ecNumber evidence="5">2.7.1.49</ecNumber>
        <ecNumber evidence="6">2.7.4.7</ecNumber>
    </recommendedName>
    <alternativeName>
        <fullName evidence="14">Hydroxymethylpyrimidine kinase</fullName>
    </alternativeName>
    <alternativeName>
        <fullName evidence="15">Hydroxymethylpyrimidine phosphate kinase</fullName>
    </alternativeName>
</protein>
<dbReference type="CDD" id="cd01169">
    <property type="entry name" value="HMPP_kinase"/>
    <property type="match status" value="1"/>
</dbReference>
<dbReference type="GO" id="GO:0008972">
    <property type="term" value="F:phosphomethylpyrimidine kinase activity"/>
    <property type="evidence" value="ECO:0007669"/>
    <property type="project" value="UniProtKB-EC"/>
</dbReference>
<dbReference type="GO" id="GO:0009228">
    <property type="term" value="P:thiamine biosynthetic process"/>
    <property type="evidence" value="ECO:0007669"/>
    <property type="project" value="UniProtKB-KW"/>
</dbReference>
<comment type="similarity">
    <text evidence="4">Belongs to the ThiD family.</text>
</comment>
<evidence type="ECO:0000256" key="1">
    <source>
        <dbReference type="ARBA" id="ARBA00000151"/>
    </source>
</evidence>
<keyword evidence="12" id="KW-0784">Thiamine biosynthesis</keyword>
<keyword evidence="18" id="KW-1185">Reference proteome</keyword>
<dbReference type="AlphaFoldDB" id="A0A9X4QLU5"/>
<dbReference type="EMBL" id="JAPDHZ010000002">
    <property type="protein sequence ID" value="MDG0790417.1"/>
    <property type="molecule type" value="Genomic_DNA"/>
</dbReference>
<evidence type="ECO:0000256" key="8">
    <source>
        <dbReference type="ARBA" id="ARBA00022679"/>
    </source>
</evidence>
<reference evidence="17 18" key="1">
    <citation type="submission" date="2022-10" db="EMBL/GenBank/DDBJ databases">
        <title>Comparative genomic analysis of Cohnella hashimotonis sp. nov., isolated from the International Space Station.</title>
        <authorList>
            <person name="Simpson A."/>
            <person name="Venkateswaran K."/>
        </authorList>
    </citation>
    <scope>NUCLEOTIDE SEQUENCE [LARGE SCALE GENOMIC DNA]</scope>
    <source>
        <strain evidence="17 18">DSM 18997</strain>
    </source>
</reference>
<keyword evidence="8 17" id="KW-0808">Transferase</keyword>
<keyword evidence="9" id="KW-0547">Nucleotide-binding</keyword>
<dbReference type="Pfam" id="PF08543">
    <property type="entry name" value="Phos_pyr_kin"/>
    <property type="match status" value="1"/>
</dbReference>
<dbReference type="InterPro" id="IPR013749">
    <property type="entry name" value="PM/HMP-P_kinase-1"/>
</dbReference>
<dbReference type="Gene3D" id="3.40.1190.20">
    <property type="match status" value="1"/>
</dbReference>
<evidence type="ECO:0000313" key="18">
    <source>
        <dbReference type="Proteomes" id="UP001153387"/>
    </source>
</evidence>
<evidence type="ECO:0000259" key="16">
    <source>
        <dbReference type="Pfam" id="PF08543"/>
    </source>
</evidence>
<feature type="domain" description="Pyridoxamine kinase/Phosphomethylpyrimidine kinase" evidence="16">
    <location>
        <begin position="31"/>
        <end position="280"/>
    </location>
</feature>
<dbReference type="Proteomes" id="UP001153387">
    <property type="component" value="Unassembled WGS sequence"/>
</dbReference>
<dbReference type="FunFam" id="3.40.1190.20:FF:000003">
    <property type="entry name" value="Phosphomethylpyrimidine kinase ThiD"/>
    <property type="match status" value="1"/>
</dbReference>
<keyword evidence="11" id="KW-0067">ATP-binding</keyword>
<organism evidence="17 18">
    <name type="scientific">Cohnella ginsengisoli</name>
    <dbReference type="NCBI Taxonomy" id="425004"/>
    <lineage>
        <taxon>Bacteria</taxon>
        <taxon>Bacillati</taxon>
        <taxon>Bacillota</taxon>
        <taxon>Bacilli</taxon>
        <taxon>Bacillales</taxon>
        <taxon>Paenibacillaceae</taxon>
        <taxon>Cohnella</taxon>
    </lineage>
</organism>
<evidence type="ECO:0000256" key="7">
    <source>
        <dbReference type="ARBA" id="ARBA00019161"/>
    </source>
</evidence>
<dbReference type="InterPro" id="IPR029056">
    <property type="entry name" value="Ribokinase-like"/>
</dbReference>
<dbReference type="PANTHER" id="PTHR20858">
    <property type="entry name" value="PHOSPHOMETHYLPYRIMIDINE KINASE"/>
    <property type="match status" value="1"/>
</dbReference>
<comment type="caution">
    <text evidence="17">The sequence shown here is derived from an EMBL/GenBank/DDBJ whole genome shotgun (WGS) entry which is preliminary data.</text>
</comment>
<evidence type="ECO:0000256" key="15">
    <source>
        <dbReference type="ARBA" id="ARBA00043176"/>
    </source>
</evidence>
<dbReference type="GO" id="GO:0008902">
    <property type="term" value="F:hydroxymethylpyrimidine kinase activity"/>
    <property type="evidence" value="ECO:0007669"/>
    <property type="project" value="UniProtKB-EC"/>
</dbReference>
<comment type="catalytic activity">
    <reaction evidence="2">
        <text>4-amino-2-methyl-5-(phosphooxymethyl)pyrimidine + ATP = 4-amino-2-methyl-5-(diphosphooxymethyl)pyrimidine + ADP</text>
        <dbReference type="Rhea" id="RHEA:19893"/>
        <dbReference type="ChEBI" id="CHEBI:30616"/>
        <dbReference type="ChEBI" id="CHEBI:57841"/>
        <dbReference type="ChEBI" id="CHEBI:58354"/>
        <dbReference type="ChEBI" id="CHEBI:456216"/>
        <dbReference type="EC" id="2.7.4.7"/>
    </reaction>
</comment>
<evidence type="ECO:0000256" key="6">
    <source>
        <dbReference type="ARBA" id="ARBA00012963"/>
    </source>
</evidence>
<accession>A0A9X4QLU5</accession>
<evidence type="ECO:0000256" key="5">
    <source>
        <dbReference type="ARBA" id="ARBA00012135"/>
    </source>
</evidence>
<dbReference type="EC" id="2.7.1.49" evidence="5"/>
<comment type="pathway">
    <text evidence="13">Cofactor biosynthesis; thiamine diphosphate biosynthesis; 4-amino-2-methyl-5-diphosphomethylpyrimidine from 5-amino-1-(5-phospho-D-ribosyl)imidazole: step 2/3.</text>
</comment>
<evidence type="ECO:0000256" key="2">
    <source>
        <dbReference type="ARBA" id="ARBA00000565"/>
    </source>
</evidence>
<evidence type="ECO:0000256" key="3">
    <source>
        <dbReference type="ARBA" id="ARBA00004769"/>
    </source>
</evidence>
<evidence type="ECO:0000256" key="9">
    <source>
        <dbReference type="ARBA" id="ARBA00022741"/>
    </source>
</evidence>
<dbReference type="GO" id="GO:0005524">
    <property type="term" value="F:ATP binding"/>
    <property type="evidence" value="ECO:0007669"/>
    <property type="project" value="UniProtKB-KW"/>
</dbReference>
<evidence type="ECO:0000256" key="4">
    <source>
        <dbReference type="ARBA" id="ARBA00009879"/>
    </source>
</evidence>
<keyword evidence="10 17" id="KW-0418">Kinase</keyword>
<evidence type="ECO:0000256" key="12">
    <source>
        <dbReference type="ARBA" id="ARBA00022977"/>
    </source>
</evidence>
<dbReference type="EC" id="2.7.4.7" evidence="6"/>
<evidence type="ECO:0000256" key="10">
    <source>
        <dbReference type="ARBA" id="ARBA00022777"/>
    </source>
</evidence>
<comment type="pathway">
    <text evidence="3">Cofactor biosynthesis; thiamine diphosphate biosynthesis; 4-amino-2-methyl-5-diphosphomethylpyrimidine from 5-amino-1-(5-phospho-D-ribosyl)imidazole: step 3/3.</text>
</comment>
<gene>
    <name evidence="17" type="primary">thiD</name>
    <name evidence="17" type="ORF">OMP38_05820</name>
</gene>
<evidence type="ECO:0000256" key="11">
    <source>
        <dbReference type="ARBA" id="ARBA00022840"/>
    </source>
</evidence>
<evidence type="ECO:0000313" key="17">
    <source>
        <dbReference type="EMBL" id="MDG0790417.1"/>
    </source>
</evidence>
<proteinExistence type="inferred from homology"/>
<comment type="catalytic activity">
    <reaction evidence="1">
        <text>4-amino-5-hydroxymethyl-2-methylpyrimidine + ATP = 4-amino-2-methyl-5-(phosphooxymethyl)pyrimidine + ADP + H(+)</text>
        <dbReference type="Rhea" id="RHEA:23096"/>
        <dbReference type="ChEBI" id="CHEBI:15378"/>
        <dbReference type="ChEBI" id="CHEBI:16892"/>
        <dbReference type="ChEBI" id="CHEBI:30616"/>
        <dbReference type="ChEBI" id="CHEBI:58354"/>
        <dbReference type="ChEBI" id="CHEBI:456216"/>
        <dbReference type="EC" id="2.7.1.49"/>
    </reaction>
</comment>
<sequence>MIGEASTGRAGAECMGRGGGPARALTIAGSDSGGGAGIQGDLKTFQELGAYGMSVVTAVTAQNSLGVQLAEPMSARLIAAQLDSVLGDLGADAAKTGMMPTPEAAAAVAGALSRHGVRRLVVDPVRLAKDGFALASPGAFEAVARRLFPIAELATPNLPEAAALLGVREADLAQLGARVEAARSLLELGSRFVLLKGGHAEDEACTDILVGASDDGAEPLLLRGPRLPGAVARGTGCAFAAAACAAMALGQDVPAACRNAKSFVAGALAGRFRLGAGTASLNHKWGKPNQRSE</sequence>
<evidence type="ECO:0000256" key="13">
    <source>
        <dbReference type="ARBA" id="ARBA00037917"/>
    </source>
</evidence>
<dbReference type="SUPFAM" id="SSF53613">
    <property type="entry name" value="Ribokinase-like"/>
    <property type="match status" value="1"/>
</dbReference>
<dbReference type="RefSeq" id="WP_277564251.1">
    <property type="nucleotide sequence ID" value="NZ_JAPDHZ010000002.1"/>
</dbReference>
<dbReference type="InterPro" id="IPR004399">
    <property type="entry name" value="HMP/HMP-P_kinase_dom"/>
</dbReference>